<organism evidence="2 3">
    <name type="scientific">Geobacter hydrogenophilus</name>
    <dbReference type="NCBI Taxonomy" id="40983"/>
    <lineage>
        <taxon>Bacteria</taxon>
        <taxon>Pseudomonadati</taxon>
        <taxon>Thermodesulfobacteriota</taxon>
        <taxon>Desulfuromonadia</taxon>
        <taxon>Geobacterales</taxon>
        <taxon>Geobacteraceae</taxon>
        <taxon>Geobacter</taxon>
    </lineage>
</organism>
<evidence type="ECO:0000259" key="1">
    <source>
        <dbReference type="Pfam" id="PF01272"/>
    </source>
</evidence>
<name>A0A9W6G0N2_9BACT</name>
<keyword evidence="3" id="KW-1185">Reference proteome</keyword>
<evidence type="ECO:0000313" key="3">
    <source>
        <dbReference type="Proteomes" id="UP001144352"/>
    </source>
</evidence>
<dbReference type="Proteomes" id="UP001144352">
    <property type="component" value="Unassembled WGS sequence"/>
</dbReference>
<dbReference type="InterPro" id="IPR001437">
    <property type="entry name" value="Tscrpt_elong_fac_GreA/B_C"/>
</dbReference>
<feature type="domain" description="Transcription elongation factor GreA/GreB C-terminal" evidence="1">
    <location>
        <begin position="115"/>
        <end position="159"/>
    </location>
</feature>
<proteinExistence type="predicted"/>
<dbReference type="GO" id="GO:0032784">
    <property type="term" value="P:regulation of DNA-templated transcription elongation"/>
    <property type="evidence" value="ECO:0007669"/>
    <property type="project" value="InterPro"/>
</dbReference>
<comment type="caution">
    <text evidence="2">The sequence shown here is derived from an EMBL/GenBank/DDBJ whole genome shotgun (WGS) entry which is preliminary data.</text>
</comment>
<accession>A0A9W6G0N2</accession>
<reference evidence="2" key="1">
    <citation type="submission" date="2022-12" db="EMBL/GenBank/DDBJ databases">
        <title>Reference genome sequencing for broad-spectrum identification of bacterial and archaeal isolates by mass spectrometry.</title>
        <authorList>
            <person name="Sekiguchi Y."/>
            <person name="Tourlousse D.M."/>
        </authorList>
    </citation>
    <scope>NUCLEOTIDE SEQUENCE</scope>
    <source>
        <strain evidence="2">H2</strain>
    </source>
</reference>
<dbReference type="Pfam" id="PF01272">
    <property type="entry name" value="GreA_GreB"/>
    <property type="match status" value="1"/>
</dbReference>
<protein>
    <recommendedName>
        <fullName evidence="1">Transcription elongation factor GreA/GreB C-terminal domain-containing protein</fullName>
    </recommendedName>
</protein>
<dbReference type="AlphaFoldDB" id="A0A9W6G0N2"/>
<dbReference type="InterPro" id="IPR036953">
    <property type="entry name" value="GreA/GreB_C_sf"/>
</dbReference>
<dbReference type="RefSeq" id="WP_214187655.1">
    <property type="nucleotide sequence ID" value="NZ_BSDS01000001.1"/>
</dbReference>
<dbReference type="Gene3D" id="3.10.50.30">
    <property type="entry name" value="Transcription elongation factor, GreA/GreB, C-terminal domain"/>
    <property type="match status" value="1"/>
</dbReference>
<sequence length="160" mass="17307">MTKVQLLNQITAALDADLAVLATAARFAHEAATHEECIPDNKYDTTALEASYIAQGQANRAQEIRRALESYRVLELREFDDETPIRLTALVILEDEEGEAKRVFLGPEAGGLKIADGAEEVVVITPQSPLGRVLLGKVVGDQLQAGMGGTRKTFTVVEVC</sequence>
<gene>
    <name evidence="2" type="ORF">GHYDROH2_17750</name>
</gene>
<evidence type="ECO:0000313" key="2">
    <source>
        <dbReference type="EMBL" id="GLI38274.1"/>
    </source>
</evidence>
<dbReference type="EMBL" id="BSDS01000001">
    <property type="protein sequence ID" value="GLI38274.1"/>
    <property type="molecule type" value="Genomic_DNA"/>
</dbReference>
<dbReference type="SUPFAM" id="SSF54534">
    <property type="entry name" value="FKBP-like"/>
    <property type="match status" value="1"/>
</dbReference>
<dbReference type="GO" id="GO:0003677">
    <property type="term" value="F:DNA binding"/>
    <property type="evidence" value="ECO:0007669"/>
    <property type="project" value="InterPro"/>
</dbReference>